<proteinExistence type="predicted"/>
<dbReference type="EMBL" id="CAJVNV010000625">
    <property type="protein sequence ID" value="CAG8299229.1"/>
    <property type="molecule type" value="Genomic_DNA"/>
</dbReference>
<name>A0A9W4N624_PENNA</name>
<accession>A0A9W4N624</accession>
<dbReference type="AlphaFoldDB" id="A0A9W4N624"/>
<protein>
    <submittedName>
        <fullName evidence="1">Uncharacterized protein</fullName>
    </submittedName>
</protein>
<evidence type="ECO:0000313" key="2">
    <source>
        <dbReference type="Proteomes" id="UP001153461"/>
    </source>
</evidence>
<gene>
    <name evidence="1" type="ORF">PNAL_LOCUS9814</name>
</gene>
<organism evidence="1 2">
    <name type="scientific">Penicillium nalgiovense</name>
    <dbReference type="NCBI Taxonomy" id="60175"/>
    <lineage>
        <taxon>Eukaryota</taxon>
        <taxon>Fungi</taxon>
        <taxon>Dikarya</taxon>
        <taxon>Ascomycota</taxon>
        <taxon>Pezizomycotina</taxon>
        <taxon>Eurotiomycetes</taxon>
        <taxon>Eurotiomycetidae</taxon>
        <taxon>Eurotiales</taxon>
        <taxon>Aspergillaceae</taxon>
        <taxon>Penicillium</taxon>
    </lineage>
</organism>
<reference evidence="1" key="1">
    <citation type="submission" date="2021-07" db="EMBL/GenBank/DDBJ databases">
        <authorList>
            <person name="Branca A.L. A."/>
        </authorList>
    </citation>
    <scope>NUCLEOTIDE SEQUENCE</scope>
</reference>
<sequence length="370" mass="42707">MPLSTTSTQRPFMHCINACQSASSFPHIFLTPRSNHKTLHIPYSNYPFNRVVCALTQLSIMGIPTRGDKNRISKCKLAPRKKWTEAVKEKIVQFLTTEQLLCGPFAEKPKSLQSAALQDALECTQCRDLHIIPYMMNADIAKGSYITSQYPPFFASKITLDDYISPFDTDIVAHEYHNTTFWQYITPAQQQRYYDKIDTILKKAEAESGKPVDEATVLFAHYQVDFHIRQHYLAPQSILNLCRSKDDIRALTHWQWKTAVEDETAFTEFPDWGVGWVHEPSNSLGHQIAAWRMGERGRAKHLAEVQARWAEIKDERRKQRTRTVGILFKGEHVRTYKYEQCGPCLTEKEIMDIAMQRGDHYEAFVDAIDT</sequence>
<comment type="caution">
    <text evidence="1">The sequence shown here is derived from an EMBL/GenBank/DDBJ whole genome shotgun (WGS) entry which is preliminary data.</text>
</comment>
<dbReference type="OrthoDB" id="4226302at2759"/>
<dbReference type="Proteomes" id="UP001153461">
    <property type="component" value="Unassembled WGS sequence"/>
</dbReference>
<evidence type="ECO:0000313" key="1">
    <source>
        <dbReference type="EMBL" id="CAG8299229.1"/>
    </source>
</evidence>